<dbReference type="GO" id="GO:0016020">
    <property type="term" value="C:membrane"/>
    <property type="evidence" value="ECO:0007669"/>
    <property type="project" value="UniProtKB-SubCell"/>
</dbReference>
<comment type="caution">
    <text evidence="8">The sequence shown here is derived from an EMBL/GenBank/DDBJ whole genome shotgun (WGS) entry which is preliminary data.</text>
</comment>
<dbReference type="InterPro" id="IPR037185">
    <property type="entry name" value="EmrE-like"/>
</dbReference>
<keyword evidence="4 6" id="KW-1133">Transmembrane helix</keyword>
<evidence type="ECO:0000256" key="3">
    <source>
        <dbReference type="ARBA" id="ARBA00022692"/>
    </source>
</evidence>
<feature type="transmembrane region" description="Helical" evidence="6">
    <location>
        <begin position="98"/>
        <end position="119"/>
    </location>
</feature>
<feature type="transmembrane region" description="Helical" evidence="6">
    <location>
        <begin position="280"/>
        <end position="299"/>
    </location>
</feature>
<dbReference type="Pfam" id="PF00892">
    <property type="entry name" value="EamA"/>
    <property type="match status" value="2"/>
</dbReference>
<evidence type="ECO:0000256" key="1">
    <source>
        <dbReference type="ARBA" id="ARBA00004141"/>
    </source>
</evidence>
<name>A0A4R8W2K3_9MICO</name>
<dbReference type="RefSeq" id="WP_134510676.1">
    <property type="nucleotide sequence ID" value="NZ_SOFM01000046.1"/>
</dbReference>
<keyword evidence="5 6" id="KW-0472">Membrane</keyword>
<reference evidence="8 9" key="1">
    <citation type="submission" date="2019-03" db="EMBL/GenBank/DDBJ databases">
        <title>Genomics of glacier-inhabiting Cryobacterium strains.</title>
        <authorList>
            <person name="Liu Q."/>
            <person name="Xin Y.-H."/>
        </authorList>
    </citation>
    <scope>NUCLEOTIDE SEQUENCE [LARGE SCALE GENOMIC DNA]</scope>
    <source>
        <strain evidence="8 9">RHLT2-21</strain>
    </source>
</reference>
<evidence type="ECO:0000313" key="8">
    <source>
        <dbReference type="EMBL" id="TFC00499.1"/>
    </source>
</evidence>
<dbReference type="InterPro" id="IPR050638">
    <property type="entry name" value="AA-Vitamin_Transporters"/>
</dbReference>
<organism evidence="8 9">
    <name type="scientific">Cryobacterium mannosilyticum</name>
    <dbReference type="NCBI Taxonomy" id="1259190"/>
    <lineage>
        <taxon>Bacteria</taxon>
        <taxon>Bacillati</taxon>
        <taxon>Actinomycetota</taxon>
        <taxon>Actinomycetes</taxon>
        <taxon>Micrococcales</taxon>
        <taxon>Microbacteriaceae</taxon>
        <taxon>Cryobacterium</taxon>
    </lineage>
</organism>
<proteinExistence type="inferred from homology"/>
<dbReference type="PANTHER" id="PTHR32322">
    <property type="entry name" value="INNER MEMBRANE TRANSPORTER"/>
    <property type="match status" value="1"/>
</dbReference>
<feature type="transmembrane region" description="Helical" evidence="6">
    <location>
        <begin position="72"/>
        <end position="92"/>
    </location>
</feature>
<feature type="transmembrane region" description="Helical" evidence="6">
    <location>
        <begin position="126"/>
        <end position="148"/>
    </location>
</feature>
<gene>
    <name evidence="8" type="ORF">E3O32_15210</name>
</gene>
<dbReference type="EMBL" id="SOFM01000046">
    <property type="protein sequence ID" value="TFC00499.1"/>
    <property type="molecule type" value="Genomic_DNA"/>
</dbReference>
<dbReference type="Proteomes" id="UP000297643">
    <property type="component" value="Unassembled WGS sequence"/>
</dbReference>
<accession>A0A4R8W2K3</accession>
<evidence type="ECO:0000256" key="5">
    <source>
        <dbReference type="ARBA" id="ARBA00023136"/>
    </source>
</evidence>
<feature type="transmembrane region" description="Helical" evidence="6">
    <location>
        <begin position="254"/>
        <end position="274"/>
    </location>
</feature>
<comment type="subcellular location">
    <subcellularLocation>
        <location evidence="1">Membrane</location>
        <topology evidence="1">Multi-pass membrane protein</topology>
    </subcellularLocation>
</comment>
<feature type="transmembrane region" description="Helical" evidence="6">
    <location>
        <begin position="41"/>
        <end position="60"/>
    </location>
</feature>
<evidence type="ECO:0000256" key="4">
    <source>
        <dbReference type="ARBA" id="ARBA00022989"/>
    </source>
</evidence>
<dbReference type="PANTHER" id="PTHR32322:SF2">
    <property type="entry name" value="EAMA DOMAIN-CONTAINING PROTEIN"/>
    <property type="match status" value="1"/>
</dbReference>
<protein>
    <submittedName>
        <fullName evidence="8">EamA/RhaT family transporter</fullName>
    </submittedName>
</protein>
<keyword evidence="9" id="KW-1185">Reference proteome</keyword>
<dbReference type="SUPFAM" id="SSF103481">
    <property type="entry name" value="Multidrug resistance efflux transporter EmrE"/>
    <property type="match status" value="2"/>
</dbReference>
<evidence type="ECO:0000256" key="6">
    <source>
        <dbReference type="SAM" id="Phobius"/>
    </source>
</evidence>
<feature type="domain" description="EamA" evidence="7">
    <location>
        <begin position="9"/>
        <end position="143"/>
    </location>
</feature>
<keyword evidence="3 6" id="KW-0812">Transmembrane</keyword>
<dbReference type="InterPro" id="IPR000620">
    <property type="entry name" value="EamA_dom"/>
</dbReference>
<feature type="transmembrane region" description="Helical" evidence="6">
    <location>
        <begin position="222"/>
        <end position="242"/>
    </location>
</feature>
<dbReference type="AlphaFoldDB" id="A0A4R8W2K3"/>
<feature type="domain" description="EamA" evidence="7">
    <location>
        <begin position="155"/>
        <end position="296"/>
    </location>
</feature>
<evidence type="ECO:0000256" key="2">
    <source>
        <dbReference type="ARBA" id="ARBA00007362"/>
    </source>
</evidence>
<feature type="transmembrane region" description="Helical" evidence="6">
    <location>
        <begin position="154"/>
        <end position="172"/>
    </location>
</feature>
<feature type="transmembrane region" description="Helical" evidence="6">
    <location>
        <begin position="184"/>
        <end position="210"/>
    </location>
</feature>
<comment type="similarity">
    <text evidence="2">Belongs to the EamA transporter family.</text>
</comment>
<evidence type="ECO:0000313" key="9">
    <source>
        <dbReference type="Proteomes" id="UP000297643"/>
    </source>
</evidence>
<sequence length="351" mass="35743">MKISSTSGGLAVAVLGSVTFGTSGAFIKPLLESGWSPTAAVTARVVVGGLVLLPVALVSLRGRWSALWRARWRVLVMAIVGVAVTQLFYFAAIQTIPVATALLIELLAPLLLVGVVWATTRRIPRALVLVGSAFAVGGLLLVIGPGAIRAVDPAGLTFAFLAMVGCAIYFVVAARPSDGLPPVAFAASGLVLGGLILGLLGVSGLLPLTVTLGDLPLAGFELPWWVPLVIVAVVSTAIAYVAGITAAEALGSRLASFVSLLEVVFAALFAWLLLGEQLMPLQLLGGALILGGIAAVRAAGSADEFPVIAAETLALPAHDLPAHDLPALGLPALGLPALDLPALGREVLEPR</sequence>
<evidence type="ECO:0000259" key="7">
    <source>
        <dbReference type="Pfam" id="PF00892"/>
    </source>
</evidence>